<evidence type="ECO:0000313" key="3">
    <source>
        <dbReference type="EMBL" id="RXG17828.1"/>
    </source>
</evidence>
<dbReference type="EMBL" id="QOVI01000001">
    <property type="protein sequence ID" value="RXG17828.1"/>
    <property type="molecule type" value="Genomic_DNA"/>
</dbReference>
<reference evidence="3 4" key="1">
    <citation type="submission" date="2018-07" db="EMBL/GenBank/DDBJ databases">
        <title>Leeuwenhoekiella genomics.</title>
        <authorList>
            <person name="Tahon G."/>
            <person name="Willems A."/>
        </authorList>
    </citation>
    <scope>NUCLEOTIDE SEQUENCE [LARGE SCALE GENOMIC DNA]</scope>
    <source>
        <strain evidence="3 4">R-50232</strain>
    </source>
</reference>
<dbReference type="OrthoDB" id="9809989at2"/>
<proteinExistence type="predicted"/>
<dbReference type="AlphaFoldDB" id="A0A4Q0NZC8"/>
<evidence type="ECO:0000259" key="2">
    <source>
        <dbReference type="Pfam" id="PF13205"/>
    </source>
</evidence>
<sequence length="538" mass="60990">MLKKELQLVLVAVLLLFVVQCAKRGTPTGGPKDETAPVLVRADPPNNTTNFNGKEIRIYFDEYIKLKDLSKNLIISPPMDPKAQISPQGGASRYIDIQITDTLEPNTTYVFNFGESVTDNNEGNPFSFFKYVFSTGDYIDSLTVTGVIRDAILREPDNYVTVMLYEADSTYRDSVVYKEVPRYVTNTLDSSVVFELTNVKAGRYKLVAMKDDASNYTFQPDKDKIAFYDTFIDVPTDSVYVLRLFNEELAPKPGRPKQGAAQRIAIPYVGNPDSIAVELISAKPEGFEKLITRKMGQDSLQYWYKPQTETDSLVFRTVANQTIDTAFVRKRKLKADSLQIQPVSSALILEEPFVLNTTIPIMAVDTSKIMISRKDSTLVEDFKVNLYPKRLQLDLRFETAENESYKIQMLPEALTDFYGTKNDTINVTASTKAYGDYGEYDLTLQGAADVQHIVQLVTEKGDVKRELIGEPGVTFFQFNRIEPGKYYARVIVDLNQNGKYDSGNFLKQIQPEEVLYYPDLLDLRSGWYPKNTFILNQE</sequence>
<gene>
    <name evidence="3" type="ORF">DSM04_10112</name>
</gene>
<feature type="domain" description="SbsA Ig-like" evidence="2">
    <location>
        <begin position="33"/>
        <end position="135"/>
    </location>
</feature>
<comment type="caution">
    <text evidence="3">The sequence shown here is derived from an EMBL/GenBank/DDBJ whole genome shotgun (WGS) entry which is preliminary data.</text>
</comment>
<dbReference type="Pfam" id="PF13205">
    <property type="entry name" value="Big_5"/>
    <property type="match status" value="1"/>
</dbReference>
<name>A0A4Q0NZC8_9FLAO</name>
<keyword evidence="1" id="KW-0732">Signal</keyword>
<keyword evidence="4" id="KW-1185">Reference proteome</keyword>
<accession>A0A4Q0NZC8</accession>
<evidence type="ECO:0000313" key="4">
    <source>
        <dbReference type="Proteomes" id="UP000289821"/>
    </source>
</evidence>
<organism evidence="3 4">
    <name type="scientific">Leeuwenhoekiella aestuarii</name>
    <dbReference type="NCBI Taxonomy" id="2249426"/>
    <lineage>
        <taxon>Bacteria</taxon>
        <taxon>Pseudomonadati</taxon>
        <taxon>Bacteroidota</taxon>
        <taxon>Flavobacteriia</taxon>
        <taxon>Flavobacteriales</taxon>
        <taxon>Flavobacteriaceae</taxon>
        <taxon>Leeuwenhoekiella</taxon>
    </lineage>
</organism>
<dbReference type="RefSeq" id="WP_128759432.1">
    <property type="nucleotide sequence ID" value="NZ_QOVI01000001.1"/>
</dbReference>
<evidence type="ECO:0000256" key="1">
    <source>
        <dbReference type="ARBA" id="ARBA00022729"/>
    </source>
</evidence>
<dbReference type="InterPro" id="IPR032812">
    <property type="entry name" value="SbsA_Ig"/>
</dbReference>
<dbReference type="Proteomes" id="UP000289821">
    <property type="component" value="Unassembled WGS sequence"/>
</dbReference>
<protein>
    <submittedName>
        <fullName evidence="3">Ig-like domain-containing protein</fullName>
    </submittedName>
</protein>